<evidence type="ECO:0000313" key="4">
    <source>
        <dbReference type="Proteomes" id="UP000038083"/>
    </source>
</evidence>
<reference evidence="3 4" key="1">
    <citation type="submission" date="2015-01" db="EMBL/GenBank/DDBJ databases">
        <authorList>
            <person name="MANFREDI Pablo"/>
        </authorList>
    </citation>
    <scope>NUCLEOTIDE SEQUENCE [LARGE SCALE GENOMIC DNA]</scope>
    <source>
        <strain evidence="3 4">Ccy74</strain>
    </source>
</reference>
<organism evidence="3 4">
    <name type="scientific">Capnocytophaga cynodegmi</name>
    <dbReference type="NCBI Taxonomy" id="28189"/>
    <lineage>
        <taxon>Bacteria</taxon>
        <taxon>Pseudomonadati</taxon>
        <taxon>Bacteroidota</taxon>
        <taxon>Flavobacteriia</taxon>
        <taxon>Flavobacteriales</taxon>
        <taxon>Flavobacteriaceae</taxon>
        <taxon>Capnocytophaga</taxon>
    </lineage>
</organism>
<dbReference type="AlphaFoldDB" id="A0A0B7HDI0"/>
<feature type="domain" description="DUF5929" evidence="2">
    <location>
        <begin position="157"/>
        <end position="378"/>
    </location>
</feature>
<dbReference type="Pfam" id="PF04326">
    <property type="entry name" value="SLFN_AlbA_2"/>
    <property type="match status" value="1"/>
</dbReference>
<feature type="domain" description="Schlafen AlbA-2" evidence="1">
    <location>
        <begin position="17"/>
        <end position="143"/>
    </location>
</feature>
<dbReference type="Pfam" id="PF19351">
    <property type="entry name" value="DUF5929"/>
    <property type="match status" value="1"/>
</dbReference>
<evidence type="ECO:0000259" key="1">
    <source>
        <dbReference type="Pfam" id="PF04326"/>
    </source>
</evidence>
<dbReference type="Gene3D" id="3.30.950.30">
    <property type="entry name" value="Schlafen, AAA domain"/>
    <property type="match status" value="1"/>
</dbReference>
<dbReference type="RefSeq" id="WP_018279722.1">
    <property type="nucleotide sequence ID" value="NZ_CDOF01000025.1"/>
</dbReference>
<dbReference type="InterPro" id="IPR038461">
    <property type="entry name" value="Schlafen_AlbA_2_dom_sf"/>
</dbReference>
<dbReference type="Proteomes" id="UP000038083">
    <property type="component" value="Unassembled WGS sequence"/>
</dbReference>
<evidence type="ECO:0000313" key="3">
    <source>
        <dbReference type="EMBL" id="CEN34044.1"/>
    </source>
</evidence>
<sequence length="379" mass="44439">MVNKRLLIKNLLGHSDENSFYDRKRFIDLNTREGKAKFLKIICALANSNPYNKAFIIIGVEDESREIVGVDFFDDSRIQNLINSYLNNAPSITYENIIFPDLPNDKVVGLVTVTSSKQVCSLSKGIWKYAKDTIFKREGSNSKIQNDDFLLEDFNSEIVQQIEKISSNSIQHTLDGVINFINHRHKDLESHYLVFREQFVLCWAGKPKLVEDKKMYSRVDIELINEQVRLFFSNLDKVEICVEENTFSVTEYIYLGIENQKDYYPLELVQIHFFNNGSYKIEQKLIFSPPIYDEKKICDIWSEKRPILEKIIDNQLLTEQELRQIPTLPSICLECYLNGHLEVKELLEMSRPKLKEIDIEAYKSLKEALRILRKLKYNR</sequence>
<name>A0A0B7HDI0_9FLAO</name>
<evidence type="ECO:0000259" key="2">
    <source>
        <dbReference type="Pfam" id="PF19351"/>
    </source>
</evidence>
<gene>
    <name evidence="3" type="ORF">CCYN74_100025</name>
</gene>
<accession>A0A0B7HDI0</accession>
<dbReference type="InterPro" id="IPR045973">
    <property type="entry name" value="DUF5929"/>
</dbReference>
<protein>
    <submittedName>
        <fullName evidence="3">Uncharacterized protein</fullName>
    </submittedName>
</protein>
<dbReference type="EMBL" id="CDOG01000002">
    <property type="protein sequence ID" value="CEN34044.1"/>
    <property type="molecule type" value="Genomic_DNA"/>
</dbReference>
<dbReference type="InterPro" id="IPR007421">
    <property type="entry name" value="Schlafen_AlbA_2_dom"/>
</dbReference>
<proteinExistence type="predicted"/>
<dbReference type="OrthoDB" id="1150046at2"/>